<evidence type="ECO:0000259" key="8">
    <source>
        <dbReference type="PROSITE" id="PS51088"/>
    </source>
</evidence>
<dbReference type="PANTHER" id="PTHR11834">
    <property type="entry name" value="TRANSCRIPTIONAL ENHANCER FACTOR TEF RELATED"/>
    <property type="match status" value="1"/>
</dbReference>
<gene>
    <name evidence="9" type="ORF">GNLVRS02_ARAD1D16764g</name>
</gene>
<evidence type="ECO:0000256" key="1">
    <source>
        <dbReference type="ARBA" id="ARBA00004123"/>
    </source>
</evidence>
<dbReference type="GO" id="GO:0005634">
    <property type="term" value="C:nucleus"/>
    <property type="evidence" value="ECO:0007669"/>
    <property type="project" value="UniProtKB-SubCell"/>
</dbReference>
<evidence type="ECO:0000256" key="5">
    <source>
        <dbReference type="ARBA" id="ARBA00023242"/>
    </source>
</evidence>
<keyword evidence="4" id="KW-0804">Transcription</keyword>
<feature type="compositionally biased region" description="Low complexity" evidence="7">
    <location>
        <begin position="160"/>
        <end position="171"/>
    </location>
</feature>
<dbReference type="GO" id="GO:0005667">
    <property type="term" value="C:transcription regulator complex"/>
    <property type="evidence" value="ECO:0007669"/>
    <property type="project" value="TreeGrafter"/>
</dbReference>
<dbReference type="GO" id="GO:0000978">
    <property type="term" value="F:RNA polymerase II cis-regulatory region sequence-specific DNA binding"/>
    <property type="evidence" value="ECO:0007669"/>
    <property type="project" value="TreeGrafter"/>
</dbReference>
<dbReference type="SMART" id="SM00426">
    <property type="entry name" value="TEA"/>
    <property type="match status" value="1"/>
</dbReference>
<comment type="similarity">
    <text evidence="2">Belongs to the TEC1 family.</text>
</comment>
<dbReference type="GO" id="GO:0000981">
    <property type="term" value="F:DNA-binding transcription factor activity, RNA polymerase II-specific"/>
    <property type="evidence" value="ECO:0007669"/>
    <property type="project" value="TreeGrafter"/>
</dbReference>
<evidence type="ECO:0000256" key="2">
    <source>
        <dbReference type="ARBA" id="ARBA00008421"/>
    </source>
</evidence>
<feature type="compositionally biased region" description="Basic and acidic residues" evidence="7">
    <location>
        <begin position="837"/>
        <end position="848"/>
    </location>
</feature>
<dbReference type="InterPro" id="IPR000818">
    <property type="entry name" value="TEA/ATTS_dom"/>
</dbReference>
<dbReference type="Gene3D" id="6.10.20.40">
    <property type="entry name" value="TEA/ATTS domain"/>
    <property type="match status" value="1"/>
</dbReference>
<dbReference type="AlphaFoldDB" id="A0A060TA66"/>
<name>A0A060TA66_BLAAD</name>
<feature type="domain" description="TEA" evidence="8">
    <location>
        <begin position="214"/>
        <end position="288"/>
    </location>
</feature>
<evidence type="ECO:0000256" key="6">
    <source>
        <dbReference type="PROSITE-ProRule" id="PRU00505"/>
    </source>
</evidence>
<dbReference type="InterPro" id="IPR050937">
    <property type="entry name" value="TEC1_TEAD_TF"/>
</dbReference>
<comment type="subcellular location">
    <subcellularLocation>
        <location evidence="1">Nucleus</location>
    </subcellularLocation>
</comment>
<dbReference type="InterPro" id="IPR038096">
    <property type="entry name" value="TEA/ATTS_sf"/>
</dbReference>
<reference evidence="9" key="1">
    <citation type="submission" date="2014-02" db="EMBL/GenBank/DDBJ databases">
        <authorList>
            <person name="Genoscope - CEA"/>
        </authorList>
    </citation>
    <scope>NUCLEOTIDE SEQUENCE</scope>
    <source>
        <strain evidence="9">LS3</strain>
    </source>
</reference>
<proteinExistence type="inferred from homology"/>
<keyword evidence="5" id="KW-0539">Nucleus</keyword>
<feature type="DNA-binding region" description="TEA" evidence="6">
    <location>
        <begin position="214"/>
        <end position="288"/>
    </location>
</feature>
<dbReference type="PRINTS" id="PR00065">
    <property type="entry name" value="TEADOMAIN"/>
</dbReference>
<accession>A0A060TA66</accession>
<evidence type="ECO:0000313" key="9">
    <source>
        <dbReference type="EMBL" id="CDP37669.1"/>
    </source>
</evidence>
<feature type="region of interest" description="Disordered" evidence="7">
    <location>
        <begin position="123"/>
        <end position="187"/>
    </location>
</feature>
<dbReference type="PROSITE" id="PS51088">
    <property type="entry name" value="TEA_2"/>
    <property type="match status" value="1"/>
</dbReference>
<dbReference type="Pfam" id="PF01285">
    <property type="entry name" value="TEA"/>
    <property type="match status" value="1"/>
</dbReference>
<evidence type="ECO:0000256" key="3">
    <source>
        <dbReference type="ARBA" id="ARBA00023015"/>
    </source>
</evidence>
<evidence type="ECO:0000256" key="7">
    <source>
        <dbReference type="SAM" id="MobiDB-lite"/>
    </source>
</evidence>
<keyword evidence="3" id="KW-0805">Transcription regulation</keyword>
<evidence type="ECO:0000256" key="4">
    <source>
        <dbReference type="ARBA" id="ARBA00023163"/>
    </source>
</evidence>
<dbReference type="PANTHER" id="PTHR11834:SF0">
    <property type="entry name" value="PROTEIN SCALLOPED"/>
    <property type="match status" value="1"/>
</dbReference>
<sequence length="848" mass="91046">MSVTPLTPLHQPGPNKTEGYHHSIVMTDHHQHPHQYNPVYYSPKPTQPFQTTPNVGGSQVTMAASIHRVATAPPVGPGSLLPSAFELTPPASHSRKRPYDVANYGYGVPQDVTPAHDATFVAPPPPGPTPQQHKFIHNPNAPHGAHHQLHTPLTDRKGRSASGPTSSATTPVNASASGGEGDVFSDNNELLKSAPVSDHAAYSGYLARQKKDSNDEAGSVWSKDVEEAFMEALRKIPRVGRRKITIQGRPCGRNEIISDYIFKKTGKVRTRKQVSSHIQVLKHLLKDDPEFMSLVADSPPGGASAKVPVVSPIFSKNSAGASEQAARRLEPSSAADMFLTSSPSRRADSVAQGGSPTGPVDPNSLCPANFCMWHAADPARGLPQRIYSQLIRPQFETPLRPKSFDNIAERFPYVAQLLQSGRVMCPLVYGKVKLDIRNDQQSFEADKFHTSLQFHFPLHSRRPNASASGGFNGSPGGVAGRYDHRWEVVTSVSTMTHKVLELREPVVVQENLVSRTEKLYIPFSTEFWAAFIAGFRSKDANSQDAYTAISAITVTQRLYCRGAAALGDEDDDTSDLEAIIIYEFEKAADAFSARTVFRQLILPEMNAGPAQVLSYTPATTSTTNVGGGSGLQSTSGDASGYSGYPPAVSYGSPLTRKSGNHGYGEMLMNHHMPEYASTTLPMARSFSVAEGGLSDVTDITAATTLYPTATPSAPTTSLAENAESLGMVRSMTAFCGTNNPWVGAGFDSTLYGSEWFPSHQSADSYSAAAAAAAASVGAPTTSSEGLSSSSSTNAKKDDSKSGLQVDPVSYSDFEGQSYDNAPLKSAPPTYDYQSFDQDIKRDDEGKEN</sequence>
<feature type="compositionally biased region" description="Low complexity" evidence="7">
    <location>
        <begin position="778"/>
        <end position="792"/>
    </location>
</feature>
<reference evidence="9" key="2">
    <citation type="submission" date="2014-06" db="EMBL/GenBank/DDBJ databases">
        <title>The complete genome of Blastobotrys (Arxula) adeninivorans LS3 - a yeast of biotechnological interest.</title>
        <authorList>
            <person name="Kunze G."/>
            <person name="Gaillardin C."/>
            <person name="Czernicka M."/>
            <person name="Durrens P."/>
            <person name="Martin T."/>
            <person name="Boer E."/>
            <person name="Gabaldon T."/>
            <person name="Cruz J."/>
            <person name="Talla E."/>
            <person name="Marck C."/>
            <person name="Goffeau A."/>
            <person name="Barbe V."/>
            <person name="Baret P."/>
            <person name="Baronian K."/>
            <person name="Beier S."/>
            <person name="Bleykasten C."/>
            <person name="Bode R."/>
            <person name="Casaregola S."/>
            <person name="Despons L."/>
            <person name="Fairhead C."/>
            <person name="Giersberg M."/>
            <person name="Gierski P."/>
            <person name="Hahnel U."/>
            <person name="Hartmann A."/>
            <person name="Jankowska D."/>
            <person name="Jubin C."/>
            <person name="Jung P."/>
            <person name="Lafontaine I."/>
            <person name="Leh-Louis V."/>
            <person name="Lemaire M."/>
            <person name="Marcet-Houben M."/>
            <person name="Mascher M."/>
            <person name="Morel G."/>
            <person name="Richard G.-F."/>
            <person name="Riechen J."/>
            <person name="Sacerdot C."/>
            <person name="Sarkar A."/>
            <person name="Savel G."/>
            <person name="Schacherer J."/>
            <person name="Sherman D."/>
            <person name="Straub M.-L."/>
            <person name="Stein N."/>
            <person name="Thierry A."/>
            <person name="Trautwein-Schult A."/>
            <person name="Westhof E."/>
            <person name="Worch S."/>
            <person name="Dujon B."/>
            <person name="Souciet J.-L."/>
            <person name="Wincker P."/>
            <person name="Scholz U."/>
            <person name="Neuveglise N."/>
        </authorList>
    </citation>
    <scope>NUCLEOTIDE SEQUENCE</scope>
    <source>
        <strain evidence="9">LS3</strain>
    </source>
</reference>
<protein>
    <submittedName>
        <fullName evidence="9">ARAD1D16764p</fullName>
    </submittedName>
</protein>
<feature type="region of interest" description="Disordered" evidence="7">
    <location>
        <begin position="778"/>
        <end position="848"/>
    </location>
</feature>
<dbReference type="EMBL" id="HG937694">
    <property type="protein sequence ID" value="CDP37669.1"/>
    <property type="molecule type" value="Genomic_DNA"/>
</dbReference>
<organism evidence="9">
    <name type="scientific">Blastobotrys adeninivorans</name>
    <name type="common">Yeast</name>
    <name type="synonym">Arxula adeninivorans</name>
    <dbReference type="NCBI Taxonomy" id="409370"/>
    <lineage>
        <taxon>Eukaryota</taxon>
        <taxon>Fungi</taxon>
        <taxon>Dikarya</taxon>
        <taxon>Ascomycota</taxon>
        <taxon>Saccharomycotina</taxon>
        <taxon>Dipodascomycetes</taxon>
        <taxon>Dipodascales</taxon>
        <taxon>Trichomonascaceae</taxon>
        <taxon>Blastobotrys</taxon>
    </lineage>
</organism>